<feature type="region of interest" description="Disordered" evidence="2">
    <location>
        <begin position="89"/>
        <end position="119"/>
    </location>
</feature>
<feature type="coiled-coil region" evidence="1">
    <location>
        <begin position="424"/>
        <end position="451"/>
    </location>
</feature>
<reference evidence="3" key="1">
    <citation type="submission" date="2020-11" db="EMBL/GenBank/DDBJ databases">
        <authorList>
            <person name="Whitehead M."/>
        </authorList>
    </citation>
    <scope>NUCLEOTIDE SEQUENCE</scope>
    <source>
        <strain evidence="3">EGII</strain>
    </source>
</reference>
<sequence>MMGCGSSMDNNNVIEEPIQSLDRWQRDDMDPAEIIEEFVHLDERISKLEATCPGPRMATAEAWVEHLQSQRDTLLGVDSLDLALNTQNNEEQLQQQQQQQQQPSSTQPHQYSQQQSRSNLLTSNEIDAATPPPIHHPPLQPLSVNAAITTTSKINNRNTMQLNGGGAIPRGNGATTNSVGGAARHANNSIVANTPTQDLAKLAAHLGIVSDVNKASTHEDFFANLSESALYLTSIQYYTEILEHTKVRLKTLTESYNELNELYVHHDGIIAFISGGTYMTRLEENLDAQLESARDVRDKLGSTLEQWRICGTLLRTSATSATEALKQWRQLGKTIDPKIKIQLALECRTALQASLISVECAQLALPHVEIKHVSNRQLLAVKHCSTYMITDIANMSRYQHTSKVFTSFESNMSKASMWLYEMFNKTLRQDFDNAEEKVRNLAKTLRDHREEIFTAARK</sequence>
<dbReference type="Proteomes" id="UP000606786">
    <property type="component" value="Unassembled WGS sequence"/>
</dbReference>
<feature type="coiled-coil region" evidence="1">
    <location>
        <begin position="242"/>
        <end position="299"/>
    </location>
</feature>
<keyword evidence="4" id="KW-1185">Reference proteome</keyword>
<proteinExistence type="predicted"/>
<organism evidence="3 4">
    <name type="scientific">Ceratitis capitata</name>
    <name type="common">Mediterranean fruit fly</name>
    <name type="synonym">Tephritis capitata</name>
    <dbReference type="NCBI Taxonomy" id="7213"/>
    <lineage>
        <taxon>Eukaryota</taxon>
        <taxon>Metazoa</taxon>
        <taxon>Ecdysozoa</taxon>
        <taxon>Arthropoda</taxon>
        <taxon>Hexapoda</taxon>
        <taxon>Insecta</taxon>
        <taxon>Pterygota</taxon>
        <taxon>Neoptera</taxon>
        <taxon>Endopterygota</taxon>
        <taxon>Diptera</taxon>
        <taxon>Brachycera</taxon>
        <taxon>Muscomorpha</taxon>
        <taxon>Tephritoidea</taxon>
        <taxon>Tephritidae</taxon>
        <taxon>Ceratitis</taxon>
        <taxon>Ceratitis</taxon>
    </lineage>
</organism>
<keyword evidence="1" id="KW-0175">Coiled coil</keyword>
<dbReference type="EMBL" id="CAJHJT010000012">
    <property type="protein sequence ID" value="CAD6999314.1"/>
    <property type="molecule type" value="Genomic_DNA"/>
</dbReference>
<name>A0A811UKI9_CERCA</name>
<comment type="caution">
    <text evidence="3">The sequence shown here is derived from an EMBL/GenBank/DDBJ whole genome shotgun (WGS) entry which is preliminary data.</text>
</comment>
<evidence type="ECO:0000313" key="4">
    <source>
        <dbReference type="Proteomes" id="UP000606786"/>
    </source>
</evidence>
<accession>A0A811UKI9</accession>
<dbReference type="OrthoDB" id="6432391at2759"/>
<dbReference type="PANTHER" id="PTHR21974:SF2">
    <property type="entry name" value="RE15880P"/>
    <property type="match status" value="1"/>
</dbReference>
<dbReference type="PANTHER" id="PTHR21974">
    <property type="entry name" value="RE15880P"/>
    <property type="match status" value="1"/>
</dbReference>
<dbReference type="GO" id="GO:0005929">
    <property type="term" value="C:cilium"/>
    <property type="evidence" value="ECO:0007669"/>
    <property type="project" value="TreeGrafter"/>
</dbReference>
<protein>
    <submittedName>
        <fullName evidence="3">(Mediterranean fruit fly) hypothetical protein</fullName>
    </submittedName>
</protein>
<gene>
    <name evidence="3" type="ORF">CCAP1982_LOCUS7841</name>
</gene>
<evidence type="ECO:0000256" key="1">
    <source>
        <dbReference type="SAM" id="Coils"/>
    </source>
</evidence>
<dbReference type="AlphaFoldDB" id="A0A811UKI9"/>
<evidence type="ECO:0000256" key="2">
    <source>
        <dbReference type="SAM" id="MobiDB-lite"/>
    </source>
</evidence>
<feature type="compositionally biased region" description="Low complexity" evidence="2">
    <location>
        <begin position="92"/>
        <end position="118"/>
    </location>
</feature>
<evidence type="ECO:0000313" key="3">
    <source>
        <dbReference type="EMBL" id="CAD6999314.1"/>
    </source>
</evidence>